<evidence type="ECO:0000313" key="2">
    <source>
        <dbReference type="Proteomes" id="UP000186720"/>
    </source>
</evidence>
<sequence>MKILTKIKSLLTASTKQDDTVVLYSQNLKVVYKHNDIGVSTDYYHRGTSEPFRMDQVWFSDVPVQSTPNHA</sequence>
<reference evidence="1 2" key="1">
    <citation type="submission" date="2016-11" db="EMBL/GenBank/DDBJ databases">
        <title>Whole Genome Sequencing of Mucilaginibacter polytrichastri RG4-7(T) isolated from the moss sample.</title>
        <authorList>
            <person name="Li Y."/>
        </authorList>
    </citation>
    <scope>NUCLEOTIDE SEQUENCE [LARGE SCALE GENOMIC DNA]</scope>
    <source>
        <strain evidence="1 2">RG4-7</strain>
    </source>
</reference>
<protein>
    <submittedName>
        <fullName evidence="1">Uncharacterized protein</fullName>
    </submittedName>
</protein>
<comment type="caution">
    <text evidence="1">The sequence shown here is derived from an EMBL/GenBank/DDBJ whole genome shotgun (WGS) entry which is preliminary data.</text>
</comment>
<dbReference type="Proteomes" id="UP000186720">
    <property type="component" value="Unassembled WGS sequence"/>
</dbReference>
<dbReference type="AlphaFoldDB" id="A0A1Q6A3Y5"/>
<organism evidence="1 2">
    <name type="scientific">Mucilaginibacter polytrichastri</name>
    <dbReference type="NCBI Taxonomy" id="1302689"/>
    <lineage>
        <taxon>Bacteria</taxon>
        <taxon>Pseudomonadati</taxon>
        <taxon>Bacteroidota</taxon>
        <taxon>Sphingobacteriia</taxon>
        <taxon>Sphingobacteriales</taxon>
        <taxon>Sphingobacteriaceae</taxon>
        <taxon>Mucilaginibacter</taxon>
    </lineage>
</organism>
<accession>A0A1Q6A3Y5</accession>
<dbReference type="EMBL" id="MPPL01000001">
    <property type="protein sequence ID" value="OKS88721.1"/>
    <property type="molecule type" value="Genomic_DNA"/>
</dbReference>
<proteinExistence type="predicted"/>
<name>A0A1Q6A3Y5_9SPHI</name>
<dbReference type="RefSeq" id="WP_074491264.1">
    <property type="nucleotide sequence ID" value="NZ_FPAM01000009.1"/>
</dbReference>
<evidence type="ECO:0000313" key="1">
    <source>
        <dbReference type="EMBL" id="OKS88721.1"/>
    </source>
</evidence>
<dbReference type="STRING" id="1302689.RG47T_4199"/>
<keyword evidence="2" id="KW-1185">Reference proteome</keyword>
<gene>
    <name evidence="1" type="ORF">RG47T_4199</name>
</gene>